<dbReference type="STRING" id="5627.A0A1C7M0E7"/>
<organism evidence="4 5">
    <name type="scientific">Grifola frondosa</name>
    <name type="common">Maitake</name>
    <name type="synonym">Polyporus frondosus</name>
    <dbReference type="NCBI Taxonomy" id="5627"/>
    <lineage>
        <taxon>Eukaryota</taxon>
        <taxon>Fungi</taxon>
        <taxon>Dikarya</taxon>
        <taxon>Basidiomycota</taxon>
        <taxon>Agaricomycotina</taxon>
        <taxon>Agaricomycetes</taxon>
        <taxon>Polyporales</taxon>
        <taxon>Grifolaceae</taxon>
        <taxon>Grifola</taxon>
    </lineage>
</organism>
<evidence type="ECO:0000313" key="4">
    <source>
        <dbReference type="EMBL" id="OBZ70420.1"/>
    </source>
</evidence>
<feature type="region of interest" description="Disordered" evidence="3">
    <location>
        <begin position="1"/>
        <end position="21"/>
    </location>
</feature>
<dbReference type="PANTHER" id="PTHR47640">
    <property type="entry name" value="TRNA SELENOCYSTEINE 1-ASSOCIATED PROTEIN 1-RELATED-RELATED"/>
    <property type="match status" value="1"/>
</dbReference>
<feature type="compositionally biased region" description="Low complexity" evidence="3">
    <location>
        <begin position="183"/>
        <end position="198"/>
    </location>
</feature>
<accession>A0A1C7M0E7</accession>
<evidence type="ECO:0000256" key="3">
    <source>
        <dbReference type="SAM" id="MobiDB-lite"/>
    </source>
</evidence>
<proteinExistence type="predicted"/>
<dbReference type="SUPFAM" id="SSF54928">
    <property type="entry name" value="RNA-binding domain, RBD"/>
    <property type="match status" value="1"/>
</dbReference>
<evidence type="ECO:0000313" key="5">
    <source>
        <dbReference type="Proteomes" id="UP000092993"/>
    </source>
</evidence>
<dbReference type="GO" id="GO:0005829">
    <property type="term" value="C:cytosol"/>
    <property type="evidence" value="ECO:0007669"/>
    <property type="project" value="TreeGrafter"/>
</dbReference>
<name>A0A1C7M0E7_GRIFR</name>
<dbReference type="OrthoDB" id="446113at2759"/>
<gene>
    <name evidence="4" type="ORF">A0H81_09750</name>
</gene>
<feature type="compositionally biased region" description="Basic and acidic residues" evidence="3">
    <location>
        <begin position="1"/>
        <end position="16"/>
    </location>
</feature>
<sequence length="321" mass="35827">MPRPDAHAQEYEHPVYENRGNGDQAHFVRDYGAQIRDYISRDAIRDSVRDVRDGGMRDSLREYSPHDFSTSTFYNSSQPSTYAGDRRPTLTSNLPAGPGFSSFVAPRMVNSPQAIGVELAIAGRRSRPHFRPRRFPIGSPPREEAAASLHKFNQTYRPCPPLPPAGPYNDREVRDARELYLSRQLQHQQSSPLSIQLPPAQPPSLPSPNNITPSSRSTLWWGELEPWMDEEYAKQVCTLMGWDPVNIKVPRPAPDPITGQQANNPGYCFLTFPTQSHAASVLSQINNSNNGNGASVIMPNSTKPFSLNWASSVPLRLSRPL</sequence>
<dbReference type="InterPro" id="IPR035979">
    <property type="entry name" value="RBD_domain_sf"/>
</dbReference>
<dbReference type="InterPro" id="IPR012677">
    <property type="entry name" value="Nucleotide-bd_a/b_plait_sf"/>
</dbReference>
<dbReference type="AlphaFoldDB" id="A0A1C7M0E7"/>
<evidence type="ECO:0000256" key="1">
    <source>
        <dbReference type="ARBA" id="ARBA00022737"/>
    </source>
</evidence>
<dbReference type="PANTHER" id="PTHR47640:SF10">
    <property type="entry name" value="TRNA SELENOCYSTEINE 1-ASSOCIATED PROTEIN 1-RELATED"/>
    <property type="match status" value="1"/>
</dbReference>
<reference evidence="4 5" key="1">
    <citation type="submission" date="2016-03" db="EMBL/GenBank/DDBJ databases">
        <title>Whole genome sequencing of Grifola frondosa 9006-11.</title>
        <authorList>
            <person name="Min B."/>
            <person name="Park H."/>
            <person name="Kim J.-G."/>
            <person name="Cho H."/>
            <person name="Oh Y.-L."/>
            <person name="Kong W.-S."/>
            <person name="Choi I.-G."/>
        </authorList>
    </citation>
    <scope>NUCLEOTIDE SEQUENCE [LARGE SCALE GENOMIC DNA]</scope>
    <source>
        <strain evidence="4 5">9006-11</strain>
    </source>
</reference>
<evidence type="ECO:0000256" key="2">
    <source>
        <dbReference type="ARBA" id="ARBA00022884"/>
    </source>
</evidence>
<dbReference type="Gene3D" id="3.30.70.330">
    <property type="match status" value="1"/>
</dbReference>
<protein>
    <submittedName>
        <fullName evidence="4">Putative RNA-binding protein C23E6.01c</fullName>
    </submittedName>
</protein>
<dbReference type="Proteomes" id="UP000092993">
    <property type="component" value="Unassembled WGS sequence"/>
</dbReference>
<dbReference type="InterPro" id="IPR050825">
    <property type="entry name" value="RBM42_RBP45_47-like"/>
</dbReference>
<keyword evidence="5" id="KW-1185">Reference proteome</keyword>
<dbReference type="CDD" id="cd12611">
    <property type="entry name" value="RRM1_NGR1_NAM8_like"/>
    <property type="match status" value="1"/>
</dbReference>
<keyword evidence="2" id="KW-0694">RNA-binding</keyword>
<keyword evidence="1" id="KW-0677">Repeat</keyword>
<feature type="region of interest" description="Disordered" evidence="3">
    <location>
        <begin position="183"/>
        <end position="213"/>
    </location>
</feature>
<dbReference type="GO" id="GO:0003729">
    <property type="term" value="F:mRNA binding"/>
    <property type="evidence" value="ECO:0007669"/>
    <property type="project" value="InterPro"/>
</dbReference>
<dbReference type="EMBL" id="LUGG01000014">
    <property type="protein sequence ID" value="OBZ70420.1"/>
    <property type="molecule type" value="Genomic_DNA"/>
</dbReference>
<comment type="caution">
    <text evidence="4">The sequence shown here is derived from an EMBL/GenBank/DDBJ whole genome shotgun (WGS) entry which is preliminary data.</text>
</comment>